<dbReference type="SUPFAM" id="SSF53098">
    <property type="entry name" value="Ribonuclease H-like"/>
    <property type="match status" value="1"/>
</dbReference>
<dbReference type="InterPro" id="IPR012337">
    <property type="entry name" value="RNaseH-like_sf"/>
</dbReference>
<reference evidence="3 4" key="1">
    <citation type="submission" date="2021-02" db="EMBL/GenBank/DDBJ databases">
        <title>Plant Genome Project.</title>
        <authorList>
            <person name="Zhang R.-G."/>
        </authorList>
    </citation>
    <scope>NUCLEOTIDE SEQUENCE [LARGE SCALE GENOMIC DNA]</scope>
    <source>
        <tissue evidence="3">Leaves</tissue>
    </source>
</reference>
<feature type="region of interest" description="Disordered" evidence="1">
    <location>
        <begin position="195"/>
        <end position="230"/>
    </location>
</feature>
<evidence type="ECO:0000313" key="4">
    <source>
        <dbReference type="Proteomes" id="UP000827721"/>
    </source>
</evidence>
<dbReference type="InterPro" id="IPR001584">
    <property type="entry name" value="Integrase_cat-core"/>
</dbReference>
<dbReference type="Proteomes" id="UP000827721">
    <property type="component" value="Unassembled WGS sequence"/>
</dbReference>
<accession>A0ABQ8GXG6</accession>
<dbReference type="PANTHER" id="PTHR35046">
    <property type="entry name" value="ZINC KNUCKLE (CCHC-TYPE) FAMILY PROTEIN"/>
    <property type="match status" value="1"/>
</dbReference>
<name>A0ABQ8GXG6_9ROSI</name>
<dbReference type="InterPro" id="IPR056924">
    <property type="entry name" value="SH3_Tf2-1"/>
</dbReference>
<feature type="domain" description="Integrase catalytic" evidence="2">
    <location>
        <begin position="357"/>
        <end position="446"/>
    </location>
</feature>
<dbReference type="EMBL" id="JAFEMO010000515">
    <property type="protein sequence ID" value="KAH7511654.1"/>
    <property type="molecule type" value="Genomic_DNA"/>
</dbReference>
<dbReference type="Pfam" id="PF24626">
    <property type="entry name" value="SH3_Tf2-1"/>
    <property type="match status" value="1"/>
</dbReference>
<comment type="caution">
    <text evidence="3">The sequence shown here is derived from an EMBL/GenBank/DDBJ whole genome shotgun (WGS) entry which is preliminary data.</text>
</comment>
<keyword evidence="4" id="KW-1185">Reference proteome</keyword>
<feature type="compositionally biased region" description="Basic and acidic residues" evidence="1">
    <location>
        <begin position="220"/>
        <end position="230"/>
    </location>
</feature>
<feature type="compositionally biased region" description="Polar residues" evidence="1">
    <location>
        <begin position="328"/>
        <end position="343"/>
    </location>
</feature>
<feature type="region of interest" description="Disordered" evidence="1">
    <location>
        <begin position="318"/>
        <end position="350"/>
    </location>
</feature>
<gene>
    <name evidence="3" type="ORF">JRO89_XSUnG0184100</name>
</gene>
<dbReference type="PROSITE" id="PS50994">
    <property type="entry name" value="INTEGRASE"/>
    <property type="match status" value="1"/>
</dbReference>
<evidence type="ECO:0000259" key="2">
    <source>
        <dbReference type="PROSITE" id="PS50994"/>
    </source>
</evidence>
<protein>
    <recommendedName>
        <fullName evidence="2">Integrase catalytic domain-containing protein</fullName>
    </recommendedName>
</protein>
<sequence length="630" mass="71507">MMLEESFQENVNKGEKSTVLLIEGLYLSSVNVPCIDPVMALVTLVENERDFLPKNCPLPFIVVRTLMPYNVKLMLSLSFFLLVWVRTWMSPHDAATIDDMALEFMEGWHRKKTKEIGHFNPTSSGDGVFLNRTSATSVGIRDRFIRDDIIMQPRRRPNQVLVEEAIERDHVTQLERQVKQLTKQLATMMANQNPFHNLNLETGGDSDGEEEIPQPQHRQRVPEAENRAGDRVEDIRRWESGMRTEGMRSVDEYTTEFYQLLVRNEIQETQDHLVSHYCGGLRTQILDMINLFDPVTVTEAHQRALQLEKTLSRKSTSGQFVNFGGVPSSRNRASSTSENTGNRSGVGASGSVSNRVADALSRRVNLLSTMTVQMVNIRLDFSSAYHPQTNGQTEVVNRALGDLLRCLVGDNVRSWDLKLSQAEFAHNHAVNKSSGFSPFQVVYSIIPRSPIDLVPMPSKTRVHGKAEDFVHSLQEVHKQVQENLSHSAERYKLATDKKRHHLEFDVGNFVWAVLTKDRFAVGEYHKLAARKIGPLEILEKINPNTYRLKLPTHIRFSRQSFRYITSSHSNSMVVDHKHFRWKKLARQGTVNPHGIVLDGSSLGKIVQDTLSDDLPTGSDAKRVREFSSSS</sequence>
<evidence type="ECO:0000256" key="1">
    <source>
        <dbReference type="SAM" id="MobiDB-lite"/>
    </source>
</evidence>
<organism evidence="3 4">
    <name type="scientific">Xanthoceras sorbifolium</name>
    <dbReference type="NCBI Taxonomy" id="99658"/>
    <lineage>
        <taxon>Eukaryota</taxon>
        <taxon>Viridiplantae</taxon>
        <taxon>Streptophyta</taxon>
        <taxon>Embryophyta</taxon>
        <taxon>Tracheophyta</taxon>
        <taxon>Spermatophyta</taxon>
        <taxon>Magnoliopsida</taxon>
        <taxon>eudicotyledons</taxon>
        <taxon>Gunneridae</taxon>
        <taxon>Pentapetalae</taxon>
        <taxon>rosids</taxon>
        <taxon>malvids</taxon>
        <taxon>Sapindales</taxon>
        <taxon>Sapindaceae</taxon>
        <taxon>Xanthoceroideae</taxon>
        <taxon>Xanthoceras</taxon>
    </lineage>
</organism>
<dbReference type="InterPro" id="IPR036397">
    <property type="entry name" value="RNaseH_sf"/>
</dbReference>
<evidence type="ECO:0000313" key="3">
    <source>
        <dbReference type="EMBL" id="KAH7511654.1"/>
    </source>
</evidence>
<proteinExistence type="predicted"/>
<dbReference type="Gene3D" id="3.30.420.10">
    <property type="entry name" value="Ribonuclease H-like superfamily/Ribonuclease H"/>
    <property type="match status" value="1"/>
</dbReference>
<dbReference type="PANTHER" id="PTHR35046:SF18">
    <property type="entry name" value="RNA-DIRECTED DNA POLYMERASE"/>
    <property type="match status" value="1"/>
</dbReference>